<dbReference type="PANTHER" id="PTHR33789">
    <property type="entry name" value="LACHRYMATORY-FACTOR SYNTHASE"/>
    <property type="match status" value="1"/>
</dbReference>
<dbReference type="OMA" id="RYCEGVP"/>
<feature type="region of interest" description="Disordered" evidence="1">
    <location>
        <begin position="194"/>
        <end position="228"/>
    </location>
</feature>
<gene>
    <name evidence="2" type="ORF">MARPO_0029s0035</name>
</gene>
<reference evidence="3" key="1">
    <citation type="journal article" date="2017" name="Cell">
        <title>Insights into land plant evolution garnered from the Marchantia polymorpha genome.</title>
        <authorList>
            <person name="Bowman J.L."/>
            <person name="Kohchi T."/>
            <person name="Yamato K.T."/>
            <person name="Jenkins J."/>
            <person name="Shu S."/>
            <person name="Ishizaki K."/>
            <person name="Yamaoka S."/>
            <person name="Nishihama R."/>
            <person name="Nakamura Y."/>
            <person name="Berger F."/>
            <person name="Adam C."/>
            <person name="Aki S.S."/>
            <person name="Althoff F."/>
            <person name="Araki T."/>
            <person name="Arteaga-Vazquez M.A."/>
            <person name="Balasubrmanian S."/>
            <person name="Barry K."/>
            <person name="Bauer D."/>
            <person name="Boehm C.R."/>
            <person name="Briginshaw L."/>
            <person name="Caballero-Perez J."/>
            <person name="Catarino B."/>
            <person name="Chen F."/>
            <person name="Chiyoda S."/>
            <person name="Chovatia M."/>
            <person name="Davies K.M."/>
            <person name="Delmans M."/>
            <person name="Demura T."/>
            <person name="Dierschke T."/>
            <person name="Dolan L."/>
            <person name="Dorantes-Acosta A.E."/>
            <person name="Eklund D.M."/>
            <person name="Florent S.N."/>
            <person name="Flores-Sandoval E."/>
            <person name="Fujiyama A."/>
            <person name="Fukuzawa H."/>
            <person name="Galik B."/>
            <person name="Grimanelli D."/>
            <person name="Grimwood J."/>
            <person name="Grossniklaus U."/>
            <person name="Hamada T."/>
            <person name="Haseloff J."/>
            <person name="Hetherington A.J."/>
            <person name="Higo A."/>
            <person name="Hirakawa Y."/>
            <person name="Hundley H.N."/>
            <person name="Ikeda Y."/>
            <person name="Inoue K."/>
            <person name="Inoue S.I."/>
            <person name="Ishida S."/>
            <person name="Jia Q."/>
            <person name="Kakita M."/>
            <person name="Kanazawa T."/>
            <person name="Kawai Y."/>
            <person name="Kawashima T."/>
            <person name="Kennedy M."/>
            <person name="Kinose K."/>
            <person name="Kinoshita T."/>
            <person name="Kohara Y."/>
            <person name="Koide E."/>
            <person name="Komatsu K."/>
            <person name="Kopischke S."/>
            <person name="Kubo M."/>
            <person name="Kyozuka J."/>
            <person name="Lagercrantz U."/>
            <person name="Lin S.S."/>
            <person name="Lindquist E."/>
            <person name="Lipzen A.M."/>
            <person name="Lu C.W."/>
            <person name="De Luna E."/>
            <person name="Martienssen R.A."/>
            <person name="Minamino N."/>
            <person name="Mizutani M."/>
            <person name="Mizutani M."/>
            <person name="Mochizuki N."/>
            <person name="Monte I."/>
            <person name="Mosher R."/>
            <person name="Nagasaki H."/>
            <person name="Nakagami H."/>
            <person name="Naramoto S."/>
            <person name="Nishitani K."/>
            <person name="Ohtani M."/>
            <person name="Okamoto T."/>
            <person name="Okumura M."/>
            <person name="Phillips J."/>
            <person name="Pollak B."/>
            <person name="Reinders A."/>
            <person name="Rovekamp M."/>
            <person name="Sano R."/>
            <person name="Sawa S."/>
            <person name="Schmid M.W."/>
            <person name="Shirakawa M."/>
            <person name="Solano R."/>
            <person name="Spunde A."/>
            <person name="Suetsugu N."/>
            <person name="Sugano S."/>
            <person name="Sugiyama A."/>
            <person name="Sun R."/>
            <person name="Suzuki Y."/>
            <person name="Takenaka M."/>
            <person name="Takezawa D."/>
            <person name="Tomogane H."/>
            <person name="Tsuzuki M."/>
            <person name="Ueda T."/>
            <person name="Umeda M."/>
            <person name="Ward J.M."/>
            <person name="Watanabe Y."/>
            <person name="Yazaki K."/>
            <person name="Yokoyama R."/>
            <person name="Yoshitake Y."/>
            <person name="Yotsui I."/>
            <person name="Zachgo S."/>
            <person name="Schmutz J."/>
        </authorList>
    </citation>
    <scope>NUCLEOTIDE SEQUENCE [LARGE SCALE GENOMIC DNA]</scope>
    <source>
        <strain evidence="3">Tak-1</strain>
    </source>
</reference>
<dbReference type="InterPro" id="IPR019587">
    <property type="entry name" value="Polyketide_cyclase/dehydratase"/>
</dbReference>
<dbReference type="Proteomes" id="UP000244005">
    <property type="component" value="Unassembled WGS sequence"/>
</dbReference>
<feature type="compositionally biased region" description="Low complexity" evidence="1">
    <location>
        <begin position="1"/>
        <end position="22"/>
    </location>
</feature>
<feature type="compositionally biased region" description="Basic and acidic residues" evidence="1">
    <location>
        <begin position="215"/>
        <end position="228"/>
    </location>
</feature>
<dbReference type="InterPro" id="IPR053249">
    <property type="entry name" value="LFS"/>
</dbReference>
<dbReference type="Gramene" id="Mp1g02120.1">
    <property type="protein sequence ID" value="Mp1g02120.1.cds1"/>
    <property type="gene ID" value="Mp1g02120"/>
</dbReference>
<dbReference type="InterPro" id="IPR023393">
    <property type="entry name" value="START-like_dom_sf"/>
</dbReference>
<feature type="compositionally biased region" description="Polar residues" evidence="1">
    <location>
        <begin position="205"/>
        <end position="214"/>
    </location>
</feature>
<dbReference type="PANTHER" id="PTHR33789:SF5">
    <property type="entry name" value="BET V I_MAJOR LATEX PROTEIN DOMAIN-CONTAINING PROTEIN"/>
    <property type="match status" value="1"/>
</dbReference>
<keyword evidence="3" id="KW-1185">Reference proteome</keyword>
<name>A0A2R6X8S1_MARPO</name>
<protein>
    <recommendedName>
        <fullName evidence="4">Bet v I/Major latex protein domain-containing protein</fullName>
    </recommendedName>
</protein>
<dbReference type="AlphaFoldDB" id="A0A2R6X8S1"/>
<dbReference type="Gramene" id="Mp1g02120.2">
    <property type="protein sequence ID" value="Mp1g02120.2.cds1"/>
    <property type="gene ID" value="Mp1g02120"/>
</dbReference>
<evidence type="ECO:0000256" key="1">
    <source>
        <dbReference type="SAM" id="MobiDB-lite"/>
    </source>
</evidence>
<feature type="compositionally biased region" description="Low complexity" evidence="1">
    <location>
        <begin position="194"/>
        <end position="204"/>
    </location>
</feature>
<dbReference type="EMBL" id="KZ772701">
    <property type="protein sequence ID" value="PTQ42492.1"/>
    <property type="molecule type" value="Genomic_DNA"/>
</dbReference>
<dbReference type="SUPFAM" id="SSF55961">
    <property type="entry name" value="Bet v1-like"/>
    <property type="match status" value="1"/>
</dbReference>
<organism evidence="2 3">
    <name type="scientific">Marchantia polymorpha</name>
    <name type="common">Common liverwort</name>
    <name type="synonym">Marchantia aquatica</name>
    <dbReference type="NCBI Taxonomy" id="3197"/>
    <lineage>
        <taxon>Eukaryota</taxon>
        <taxon>Viridiplantae</taxon>
        <taxon>Streptophyta</taxon>
        <taxon>Embryophyta</taxon>
        <taxon>Marchantiophyta</taxon>
        <taxon>Marchantiopsida</taxon>
        <taxon>Marchantiidae</taxon>
        <taxon>Marchantiales</taxon>
        <taxon>Marchantiaceae</taxon>
        <taxon>Marchantia</taxon>
    </lineage>
</organism>
<dbReference type="OrthoDB" id="1929286at2759"/>
<accession>A0A2R6X8S1</accession>
<dbReference type="CDD" id="cd07821">
    <property type="entry name" value="PYR_PYL_RCAR_like"/>
    <property type="match status" value="1"/>
</dbReference>
<evidence type="ECO:0000313" key="3">
    <source>
        <dbReference type="Proteomes" id="UP000244005"/>
    </source>
</evidence>
<dbReference type="Pfam" id="PF10604">
    <property type="entry name" value="Polyketide_cyc2"/>
    <property type="match status" value="1"/>
</dbReference>
<sequence>MTAEGNPSETSSSSTQENQGSPQIMATNEQIPNMSENKVGVTKWRGGIKMVINCSIEKAWDTSAEFCGLHKWVATTDTCECIEGEPQVPGCVRVMTGNSFPRADGNKSYAKEKLLTFDNENRSMSYLMMENNFGLSEYIATYKMQDLGGGAVLVDWSFEVNPIPNSTEQKTADYMTGVYKDTMKKLEALINSQTSTQTTHVSHQGGDSLQASSKETLKDEKLEEGKQV</sequence>
<dbReference type="Gene3D" id="3.30.530.20">
    <property type="match status" value="1"/>
</dbReference>
<evidence type="ECO:0008006" key="4">
    <source>
        <dbReference type="Google" id="ProtNLM"/>
    </source>
</evidence>
<evidence type="ECO:0000313" key="2">
    <source>
        <dbReference type="EMBL" id="PTQ42492.1"/>
    </source>
</evidence>
<feature type="region of interest" description="Disordered" evidence="1">
    <location>
        <begin position="1"/>
        <end position="32"/>
    </location>
</feature>
<proteinExistence type="predicted"/>